<organism evidence="4 5">
    <name type="scientific">Vreelandella sulfidaeris</name>
    <dbReference type="NCBI Taxonomy" id="115553"/>
    <lineage>
        <taxon>Bacteria</taxon>
        <taxon>Pseudomonadati</taxon>
        <taxon>Pseudomonadota</taxon>
        <taxon>Gammaproteobacteria</taxon>
        <taxon>Oceanospirillales</taxon>
        <taxon>Halomonadaceae</taxon>
        <taxon>Vreelandella</taxon>
    </lineage>
</organism>
<dbReference type="GO" id="GO:0006281">
    <property type="term" value="P:DNA repair"/>
    <property type="evidence" value="ECO:0007669"/>
    <property type="project" value="UniProtKB-KW"/>
</dbReference>
<protein>
    <recommendedName>
        <fullName evidence="3">BRCT domain-containing protein</fullName>
    </recommendedName>
</protein>
<proteinExistence type="predicted"/>
<dbReference type="InterPro" id="IPR010994">
    <property type="entry name" value="RuvA_2-like"/>
</dbReference>
<keyword evidence="1" id="KW-0227">DNA damage</keyword>
<dbReference type="Pfam" id="PF12826">
    <property type="entry name" value="HHH_2"/>
    <property type="match status" value="1"/>
</dbReference>
<name>A0A455U6A6_9GAMM</name>
<dbReference type="SMART" id="SM00292">
    <property type="entry name" value="BRCT"/>
    <property type="match status" value="1"/>
</dbReference>
<dbReference type="Gene3D" id="1.10.150.20">
    <property type="entry name" value="5' to 3' exonuclease, C-terminal subdomain"/>
    <property type="match status" value="1"/>
</dbReference>
<dbReference type="Proteomes" id="UP000320231">
    <property type="component" value="Chromosome"/>
</dbReference>
<dbReference type="PROSITE" id="PS50172">
    <property type="entry name" value="BRCT"/>
    <property type="match status" value="1"/>
</dbReference>
<dbReference type="EMBL" id="AP019514">
    <property type="protein sequence ID" value="BBI59798.1"/>
    <property type="molecule type" value="Genomic_DNA"/>
</dbReference>
<dbReference type="SUPFAM" id="SSF52113">
    <property type="entry name" value="BRCT domain"/>
    <property type="match status" value="1"/>
</dbReference>
<evidence type="ECO:0000313" key="4">
    <source>
        <dbReference type="EMBL" id="BBI59798.1"/>
    </source>
</evidence>
<dbReference type="AlphaFoldDB" id="A0A455U6A6"/>
<evidence type="ECO:0000256" key="2">
    <source>
        <dbReference type="ARBA" id="ARBA00023204"/>
    </source>
</evidence>
<dbReference type="Gene3D" id="3.40.50.10190">
    <property type="entry name" value="BRCT domain"/>
    <property type="match status" value="1"/>
</dbReference>
<dbReference type="Pfam" id="PF00533">
    <property type="entry name" value="BRCT"/>
    <property type="match status" value="1"/>
</dbReference>
<evidence type="ECO:0000256" key="1">
    <source>
        <dbReference type="ARBA" id="ARBA00022763"/>
    </source>
</evidence>
<dbReference type="SUPFAM" id="SSF47781">
    <property type="entry name" value="RuvA domain 2-like"/>
    <property type="match status" value="1"/>
</dbReference>
<dbReference type="InterPro" id="IPR036420">
    <property type="entry name" value="BRCT_dom_sf"/>
</dbReference>
<keyword evidence="2" id="KW-0234">DNA repair</keyword>
<dbReference type="KEGG" id="hsr:HSBAA_11040"/>
<feature type="domain" description="BRCT" evidence="3">
    <location>
        <begin position="71"/>
        <end position="154"/>
    </location>
</feature>
<dbReference type="InterPro" id="IPR001357">
    <property type="entry name" value="BRCT_dom"/>
</dbReference>
<accession>A0A455U6A6</accession>
<dbReference type="CDD" id="cd17748">
    <property type="entry name" value="BRCT_DNA_ligase_like"/>
    <property type="match status" value="1"/>
</dbReference>
<reference evidence="4 5" key="1">
    <citation type="journal article" date="2019" name="Microbiol. Resour. Announc.">
        <title>Complete Genome Sequence of Halomonas sulfidaeris Strain Esulfide1 Isolated from a Metal Sulfide Rock at a Depth of 2,200 Meters, Obtained Using Nanopore Sequencing.</title>
        <authorList>
            <person name="Saito M."/>
            <person name="Nishigata A."/>
            <person name="Galipon J."/>
            <person name="Arakawa K."/>
        </authorList>
    </citation>
    <scope>NUCLEOTIDE SEQUENCE [LARGE SCALE GENOMIC DNA]</scope>
    <source>
        <strain evidence="4 5">ATCC BAA-803</strain>
    </source>
</reference>
<dbReference type="InterPro" id="IPR041663">
    <property type="entry name" value="DisA/LigA_HHH"/>
</dbReference>
<evidence type="ECO:0000313" key="5">
    <source>
        <dbReference type="Proteomes" id="UP000320231"/>
    </source>
</evidence>
<sequence length="154" mass="16240">MGEATAANLASHFGTLEAIQTAELMALEAVNDVGPIVAVHVHTFFRQPHNQETIAALLEAGITWQEAAVTQGPTPLEGQTWVLTGSLESMTRDEGKARLQALGAKVAGSVSKKTTCLVAGEAAGSKLTKAEQMGVEVVGEATFIERLAEWEQRG</sequence>
<evidence type="ECO:0000259" key="3">
    <source>
        <dbReference type="PROSITE" id="PS50172"/>
    </source>
</evidence>
<gene>
    <name evidence="4" type="ORF">HSBAA_11040</name>
</gene>